<dbReference type="Proteomes" id="UP000507470">
    <property type="component" value="Unassembled WGS sequence"/>
</dbReference>
<evidence type="ECO:0000256" key="2">
    <source>
        <dbReference type="ARBA" id="ARBA00008500"/>
    </source>
</evidence>
<dbReference type="InterPro" id="IPR008917">
    <property type="entry name" value="TF_DNA-bd_sf"/>
</dbReference>
<evidence type="ECO:0000256" key="1">
    <source>
        <dbReference type="ARBA" id="ARBA00004123"/>
    </source>
</evidence>
<dbReference type="InterPro" id="IPR004827">
    <property type="entry name" value="bZIP"/>
</dbReference>
<reference evidence="10 11" key="1">
    <citation type="submission" date="2020-06" db="EMBL/GenBank/DDBJ databases">
        <authorList>
            <person name="Li R."/>
            <person name="Bekaert M."/>
        </authorList>
    </citation>
    <scope>NUCLEOTIDE SEQUENCE [LARGE SCALE GENOMIC DNA]</scope>
    <source>
        <strain evidence="11">wild</strain>
    </source>
</reference>
<dbReference type="SMR" id="A0A6J8ASI1"/>
<protein>
    <submittedName>
        <fullName evidence="10">MAFF_G_K</fullName>
    </submittedName>
</protein>
<name>A0A6J8ASI1_MYTCO</name>
<dbReference type="PANTHER" id="PTHR10129:SF48">
    <property type="entry name" value="MAF-S, ISOFORM B"/>
    <property type="match status" value="1"/>
</dbReference>
<comment type="subcellular location">
    <subcellularLocation>
        <location evidence="1">Nucleus</location>
    </subcellularLocation>
</comment>
<evidence type="ECO:0000259" key="9">
    <source>
        <dbReference type="PROSITE" id="PS50217"/>
    </source>
</evidence>
<dbReference type="InterPro" id="IPR004826">
    <property type="entry name" value="bZIP_Maf"/>
</dbReference>
<evidence type="ECO:0000256" key="7">
    <source>
        <dbReference type="ARBA" id="ARBA00023242"/>
    </source>
</evidence>
<dbReference type="SUPFAM" id="SSF47454">
    <property type="entry name" value="A DNA-binding domain in eukaryotic transcription factors"/>
    <property type="match status" value="1"/>
</dbReference>
<dbReference type="GO" id="GO:0005634">
    <property type="term" value="C:nucleus"/>
    <property type="evidence" value="ECO:0007669"/>
    <property type="project" value="UniProtKB-SubCell"/>
</dbReference>
<evidence type="ECO:0000256" key="6">
    <source>
        <dbReference type="ARBA" id="ARBA00023163"/>
    </source>
</evidence>
<dbReference type="Pfam" id="PF03131">
    <property type="entry name" value="bZIP_Maf"/>
    <property type="match status" value="1"/>
</dbReference>
<dbReference type="GO" id="GO:0000978">
    <property type="term" value="F:RNA polymerase II cis-regulatory region sequence-specific DNA binding"/>
    <property type="evidence" value="ECO:0007669"/>
    <property type="project" value="TreeGrafter"/>
</dbReference>
<evidence type="ECO:0000313" key="11">
    <source>
        <dbReference type="Proteomes" id="UP000507470"/>
    </source>
</evidence>
<dbReference type="AlphaFoldDB" id="A0A6J8ASI1"/>
<evidence type="ECO:0000256" key="4">
    <source>
        <dbReference type="ARBA" id="ARBA00023015"/>
    </source>
</evidence>
<evidence type="ECO:0000256" key="3">
    <source>
        <dbReference type="ARBA" id="ARBA00022491"/>
    </source>
</evidence>
<dbReference type="Gene3D" id="1.20.5.170">
    <property type="match status" value="1"/>
</dbReference>
<comment type="similarity">
    <text evidence="2">Belongs to the bZIP family. Maf subfamily.</text>
</comment>
<dbReference type="CDD" id="cd14717">
    <property type="entry name" value="bZIP_Maf_small"/>
    <property type="match status" value="1"/>
</dbReference>
<dbReference type="FunFam" id="1.20.5.170:FF:000011">
    <property type="entry name" value="Transcription factor MafG, putative"/>
    <property type="match status" value="1"/>
</dbReference>
<evidence type="ECO:0000256" key="5">
    <source>
        <dbReference type="ARBA" id="ARBA00023125"/>
    </source>
</evidence>
<proteinExistence type="inferred from homology"/>
<keyword evidence="8" id="KW-0175">Coiled coil</keyword>
<keyword evidence="11" id="KW-1185">Reference proteome</keyword>
<dbReference type="OrthoDB" id="5974330at2759"/>
<keyword evidence="7" id="KW-0539">Nucleus</keyword>
<accession>A0A6J8ASI1</accession>
<dbReference type="EMBL" id="CACVKT020001887">
    <property type="protein sequence ID" value="CAC5373282.1"/>
    <property type="molecule type" value="Genomic_DNA"/>
</dbReference>
<keyword evidence="5" id="KW-0238">DNA-binding</keyword>
<keyword evidence="4" id="KW-0805">Transcription regulation</keyword>
<dbReference type="GO" id="GO:0000981">
    <property type="term" value="F:DNA-binding transcription factor activity, RNA polymerase II-specific"/>
    <property type="evidence" value="ECO:0007669"/>
    <property type="project" value="TreeGrafter"/>
</dbReference>
<dbReference type="InterPro" id="IPR024874">
    <property type="entry name" value="Transcription_factor_Maf_fam"/>
</dbReference>
<keyword evidence="6" id="KW-0804">Transcription</keyword>
<dbReference type="PROSITE" id="PS50217">
    <property type="entry name" value="BZIP"/>
    <property type="match status" value="1"/>
</dbReference>
<gene>
    <name evidence="10" type="ORF">MCOR_11107</name>
</gene>
<dbReference type="PANTHER" id="PTHR10129">
    <property type="entry name" value="TRANSCRIPTION FACTOR MAF"/>
    <property type="match status" value="1"/>
</dbReference>
<evidence type="ECO:0000313" key="10">
    <source>
        <dbReference type="EMBL" id="CAC5373282.1"/>
    </source>
</evidence>
<feature type="coiled-coil region" evidence="8">
    <location>
        <begin position="89"/>
        <end position="123"/>
    </location>
</feature>
<feature type="domain" description="BZIP" evidence="9">
    <location>
        <begin position="64"/>
        <end position="127"/>
    </location>
</feature>
<organism evidence="10 11">
    <name type="scientific">Mytilus coruscus</name>
    <name type="common">Sea mussel</name>
    <dbReference type="NCBI Taxonomy" id="42192"/>
    <lineage>
        <taxon>Eukaryota</taxon>
        <taxon>Metazoa</taxon>
        <taxon>Spiralia</taxon>
        <taxon>Lophotrochozoa</taxon>
        <taxon>Mollusca</taxon>
        <taxon>Bivalvia</taxon>
        <taxon>Autobranchia</taxon>
        <taxon>Pteriomorphia</taxon>
        <taxon>Mytilida</taxon>
        <taxon>Mytiloidea</taxon>
        <taxon>Mytilidae</taxon>
        <taxon>Mytilinae</taxon>
        <taxon>Mytilus</taxon>
    </lineage>
</organism>
<dbReference type="SMART" id="SM00338">
    <property type="entry name" value="BRLZ"/>
    <property type="match status" value="1"/>
</dbReference>
<keyword evidence="3" id="KW-0678">Repressor</keyword>
<sequence>MSKKIFLSQCKSDAAAALAACSPPSRPSRTSTPTAPISDNELVAMTVKELNKLLKGLNKDEIIKLKQRRRTLKNRGYAANCREKRMSQKEILEGEKDGLRAEVERLQRENDVVKLELNSLKNKYDALQRFAEVNRIRVLSPPIMYSTGFPHIVKAEPSLG</sequence>
<evidence type="ECO:0000256" key="8">
    <source>
        <dbReference type="SAM" id="Coils"/>
    </source>
</evidence>